<evidence type="ECO:0000256" key="1">
    <source>
        <dbReference type="ARBA" id="ARBA00010443"/>
    </source>
</evidence>
<dbReference type="RefSeq" id="WP_075005055.1">
    <property type="nucleotide sequence ID" value="NZ_FOAP01000001.1"/>
</dbReference>
<dbReference type="GO" id="GO:0005978">
    <property type="term" value="P:glycogen biosynthetic process"/>
    <property type="evidence" value="ECO:0007669"/>
    <property type="project" value="InterPro"/>
</dbReference>
<dbReference type="Gene3D" id="3.90.550.10">
    <property type="entry name" value="Spore Coat Polysaccharide Biosynthesis Protein SpsA, Chain A"/>
    <property type="match status" value="1"/>
</dbReference>
<feature type="domain" description="Nucleotidyl transferase" evidence="5">
    <location>
        <begin position="6"/>
        <end position="262"/>
    </location>
</feature>
<dbReference type="PANTHER" id="PTHR43523">
    <property type="entry name" value="GLUCOSE-1-PHOSPHATE ADENYLYLTRANSFERASE-RELATED"/>
    <property type="match status" value="1"/>
</dbReference>
<dbReference type="Pfam" id="PF00483">
    <property type="entry name" value="NTP_transferase"/>
    <property type="match status" value="1"/>
</dbReference>
<protein>
    <submittedName>
        <fullName evidence="6">Glucose-1-phosphate adenylyltransferase</fullName>
    </submittedName>
</protein>
<proteinExistence type="inferred from homology"/>
<dbReference type="InterPro" id="IPR011004">
    <property type="entry name" value="Trimer_LpxA-like_sf"/>
</dbReference>
<evidence type="ECO:0000256" key="2">
    <source>
        <dbReference type="ARBA" id="ARBA00022679"/>
    </source>
</evidence>
<dbReference type="AlphaFoldDB" id="A0A1H7I0A0"/>
<keyword evidence="2 6" id="KW-0808">Transferase</keyword>
<keyword evidence="7" id="KW-1185">Reference proteome</keyword>
<keyword evidence="4" id="KW-0547">Nucleotide-binding</keyword>
<dbReference type="InterPro" id="IPR005835">
    <property type="entry name" value="NTP_transferase_dom"/>
</dbReference>
<evidence type="ECO:0000256" key="3">
    <source>
        <dbReference type="ARBA" id="ARBA00022695"/>
    </source>
</evidence>
<dbReference type="GO" id="GO:0000166">
    <property type="term" value="F:nucleotide binding"/>
    <property type="evidence" value="ECO:0007669"/>
    <property type="project" value="UniProtKB-KW"/>
</dbReference>
<dbReference type="OrthoDB" id="9788272at2"/>
<dbReference type="EMBL" id="FOAP01000001">
    <property type="protein sequence ID" value="SEK55976.1"/>
    <property type="molecule type" value="Genomic_DNA"/>
</dbReference>
<dbReference type="SUPFAM" id="SSF51161">
    <property type="entry name" value="Trimeric LpxA-like enzymes"/>
    <property type="match status" value="1"/>
</dbReference>
<dbReference type="InterPro" id="IPR029044">
    <property type="entry name" value="Nucleotide-diphossugar_trans"/>
</dbReference>
<organism evidence="6 7">
    <name type="scientific">Stigmatella aurantiaca</name>
    <dbReference type="NCBI Taxonomy" id="41"/>
    <lineage>
        <taxon>Bacteria</taxon>
        <taxon>Pseudomonadati</taxon>
        <taxon>Myxococcota</taxon>
        <taxon>Myxococcia</taxon>
        <taxon>Myxococcales</taxon>
        <taxon>Cystobacterineae</taxon>
        <taxon>Archangiaceae</taxon>
        <taxon>Stigmatella</taxon>
    </lineage>
</organism>
<name>A0A1H7I0A0_STIAU</name>
<evidence type="ECO:0000256" key="4">
    <source>
        <dbReference type="ARBA" id="ARBA00022741"/>
    </source>
</evidence>
<reference evidence="7" key="1">
    <citation type="submission" date="2016-10" db="EMBL/GenBank/DDBJ databases">
        <authorList>
            <person name="Varghese N."/>
            <person name="Submissions S."/>
        </authorList>
    </citation>
    <scope>NUCLEOTIDE SEQUENCE [LARGE SCALE GENOMIC DNA]</scope>
    <source>
        <strain evidence="7">DSM 17044</strain>
    </source>
</reference>
<dbReference type="GO" id="GO:0008878">
    <property type="term" value="F:glucose-1-phosphate adenylyltransferase activity"/>
    <property type="evidence" value="ECO:0007669"/>
    <property type="project" value="InterPro"/>
</dbReference>
<dbReference type="Gene3D" id="2.160.10.10">
    <property type="entry name" value="Hexapeptide repeat proteins"/>
    <property type="match status" value="1"/>
</dbReference>
<comment type="similarity">
    <text evidence="1">Belongs to the bacterial/plant glucose-1-phosphate adenylyltransferase family.</text>
</comment>
<gene>
    <name evidence="6" type="ORF">SAMN05444354_101881</name>
</gene>
<dbReference type="InterPro" id="IPR011831">
    <property type="entry name" value="ADP-Glc_PPase"/>
</dbReference>
<keyword evidence="3 6" id="KW-0548">Nucleotidyltransferase</keyword>
<sequence>MEHLRAVLLAGGRGVRMGRLGHGRLKPLVPFGGQCHLIDFSLFNCRASGIGEVLLMSQHNEAPLLHYLLERWHGQGLRIHFGPYQGVTRETCEHMLATVHRPVEAGTADALRFNAPYIFGPGVRDVLVLHADHVYRFDYGPMLALHRERRAALTLGYQRIAREAVPLFGMVEFGEDGQLLRFVEKPAEPTADTVFTAVAIFSAEPLQRYLETLSRGPWQADISRDVIPAMLQAGERILGYRFDGYWEDIGTVARYLEAHRRLVAEPPTLSPGQMPHTLTPGVARHWVRHAGGLRHTLTGEDVRCEGQAQRSVLFPGVVIGPRAVVRDSVVLPGARIDGDSLVEGSIVLDGEHVHGTHLQNRTE</sequence>
<dbReference type="PANTHER" id="PTHR43523:SF12">
    <property type="entry name" value="GLUCOSE-1-PHOSPHATE ADENYLYLTRANSFERASE LARGE SUBUNIT 1, CHLOROPLASTIC-RELATED"/>
    <property type="match status" value="1"/>
</dbReference>
<evidence type="ECO:0000259" key="5">
    <source>
        <dbReference type="Pfam" id="PF00483"/>
    </source>
</evidence>
<dbReference type="Proteomes" id="UP000182719">
    <property type="component" value="Unassembled WGS sequence"/>
</dbReference>
<evidence type="ECO:0000313" key="7">
    <source>
        <dbReference type="Proteomes" id="UP000182719"/>
    </source>
</evidence>
<accession>A0A1H7I0A0</accession>
<evidence type="ECO:0000313" key="6">
    <source>
        <dbReference type="EMBL" id="SEK55976.1"/>
    </source>
</evidence>
<dbReference type="SUPFAM" id="SSF53448">
    <property type="entry name" value="Nucleotide-diphospho-sugar transferases"/>
    <property type="match status" value="1"/>
</dbReference>